<name>A0A0M0J5L2_9EUKA</name>
<dbReference type="Proteomes" id="UP000037460">
    <property type="component" value="Unassembled WGS sequence"/>
</dbReference>
<comment type="caution">
    <text evidence="1">The sequence shown here is derived from an EMBL/GenBank/DDBJ whole genome shotgun (WGS) entry which is preliminary data.</text>
</comment>
<accession>A0A0M0J5L2</accession>
<dbReference type="AlphaFoldDB" id="A0A0M0J5L2"/>
<organism evidence="1 2">
    <name type="scientific">Chrysochromulina tobinii</name>
    <dbReference type="NCBI Taxonomy" id="1460289"/>
    <lineage>
        <taxon>Eukaryota</taxon>
        <taxon>Haptista</taxon>
        <taxon>Haptophyta</taxon>
        <taxon>Prymnesiophyceae</taxon>
        <taxon>Prymnesiales</taxon>
        <taxon>Chrysochromulinaceae</taxon>
        <taxon>Chrysochromulina</taxon>
    </lineage>
</organism>
<dbReference type="EMBL" id="JWZX01003325">
    <property type="protein sequence ID" value="KOO21899.1"/>
    <property type="molecule type" value="Genomic_DNA"/>
</dbReference>
<keyword evidence="2" id="KW-1185">Reference proteome</keyword>
<proteinExistence type="predicted"/>
<evidence type="ECO:0000313" key="2">
    <source>
        <dbReference type="Proteomes" id="UP000037460"/>
    </source>
</evidence>
<sequence length="211" mass="21827">MSALFVVASTLIAGLTIQPLDRRTLLHGVSRASAAAAAVAILPPVIAEEQFVAKRARDATELKGSGGLSSYNELKLTNALKELAGAPVAADIKPSVDVISGALPLITQNKVPDGAKISQAADALANLVLTGDLQTQAASLVKKSADIRAAIVKADANAAAIAATAFVDELVEFCYSYEGAEKPLAELRMGVPPVFDAERKKIDLPVSGRTL</sequence>
<reference evidence="2" key="1">
    <citation type="journal article" date="2015" name="PLoS Genet.">
        <title>Genome Sequence and Transcriptome Analyses of Chrysochromulina tobin: Metabolic Tools for Enhanced Algal Fitness in the Prominent Order Prymnesiales (Haptophyceae).</title>
        <authorList>
            <person name="Hovde B.T."/>
            <person name="Deodato C.R."/>
            <person name="Hunsperger H.M."/>
            <person name="Ryken S.A."/>
            <person name="Yost W."/>
            <person name="Jha R.K."/>
            <person name="Patterson J."/>
            <person name="Monnat R.J. Jr."/>
            <person name="Barlow S.B."/>
            <person name="Starkenburg S.R."/>
            <person name="Cattolico R.A."/>
        </authorList>
    </citation>
    <scope>NUCLEOTIDE SEQUENCE</scope>
    <source>
        <strain evidence="2">CCMP291</strain>
    </source>
</reference>
<evidence type="ECO:0000313" key="1">
    <source>
        <dbReference type="EMBL" id="KOO21899.1"/>
    </source>
</evidence>
<protein>
    <submittedName>
        <fullName evidence="1">Uncharacterized protein</fullName>
    </submittedName>
</protein>
<gene>
    <name evidence="1" type="ORF">Ctob_000278</name>
</gene>